<dbReference type="PANTHER" id="PTHR12483">
    <property type="entry name" value="SOLUTE CARRIER FAMILY 31 COPPER TRANSPORTERS"/>
    <property type="match status" value="1"/>
</dbReference>
<proteinExistence type="inferred from homology"/>
<dbReference type="GO" id="GO:0005375">
    <property type="term" value="F:copper ion transmembrane transporter activity"/>
    <property type="evidence" value="ECO:0007669"/>
    <property type="project" value="UniProtKB-UniRule"/>
</dbReference>
<evidence type="ECO:0000256" key="1">
    <source>
        <dbReference type="ARBA" id="ARBA00022692"/>
    </source>
</evidence>
<keyword evidence="4" id="KW-0187">Copper transport</keyword>
<evidence type="ECO:0000313" key="5">
    <source>
        <dbReference type="EMBL" id="CAH0016275.1"/>
    </source>
</evidence>
<comment type="similarity">
    <text evidence="4">Belongs to the copper transporter (Ctr) (TC 1.A.56) family. SLC31A subfamily.</text>
</comment>
<keyword evidence="3 4" id="KW-0472">Membrane</keyword>
<keyword evidence="4" id="KW-0186">Copper</keyword>
<comment type="subcellular location">
    <subcellularLocation>
        <location evidence="4">Membrane</location>
        <topology evidence="4">Multi-pass membrane protein</topology>
    </subcellularLocation>
</comment>
<dbReference type="PANTHER" id="PTHR12483:SF115">
    <property type="entry name" value="COPPER TRANSPORT PROTEIN"/>
    <property type="match status" value="1"/>
</dbReference>
<evidence type="ECO:0000313" key="6">
    <source>
        <dbReference type="Proteomes" id="UP000696573"/>
    </source>
</evidence>
<organism evidence="5 6">
    <name type="scientific">Clonostachys rhizophaga</name>
    <dbReference type="NCBI Taxonomy" id="160324"/>
    <lineage>
        <taxon>Eukaryota</taxon>
        <taxon>Fungi</taxon>
        <taxon>Dikarya</taxon>
        <taxon>Ascomycota</taxon>
        <taxon>Pezizomycotina</taxon>
        <taxon>Sordariomycetes</taxon>
        <taxon>Hypocreomycetidae</taxon>
        <taxon>Hypocreales</taxon>
        <taxon>Bionectriaceae</taxon>
        <taxon>Clonostachys</taxon>
    </lineage>
</organism>
<gene>
    <name evidence="5" type="ORF">CRHIZ90672A_00007455</name>
</gene>
<dbReference type="EMBL" id="CABFNQ020000461">
    <property type="protein sequence ID" value="CAH0016275.1"/>
    <property type="molecule type" value="Genomic_DNA"/>
</dbReference>
<evidence type="ECO:0000256" key="2">
    <source>
        <dbReference type="ARBA" id="ARBA00022989"/>
    </source>
</evidence>
<dbReference type="AlphaFoldDB" id="A0A9N9V0D9"/>
<protein>
    <recommendedName>
        <fullName evidence="4">Copper transport protein</fullName>
    </recommendedName>
</protein>
<accession>A0A9N9V0D9</accession>
<evidence type="ECO:0000256" key="4">
    <source>
        <dbReference type="RuleBase" id="RU367022"/>
    </source>
</evidence>
<sequence length="164" mass="18198">MDHHAHMNHGDMDHGDMDHGGHGGMEDMCNMNMLFTWDTTNLCIVFRQWHVRSTASLIFSLLAVVLIGIGYEAIRAFSRRYELATSKRVESLPSGLDSVTESTPFLPAGQTQAQLSQRTHVIKGALLLFMTYNGWVMLAVTLGAFFGYLIFGKSSSATKENACH</sequence>
<dbReference type="InterPro" id="IPR007274">
    <property type="entry name" value="Cop_transporter"/>
</dbReference>
<keyword evidence="6" id="KW-1185">Reference proteome</keyword>
<keyword evidence="1 4" id="KW-0812">Transmembrane</keyword>
<keyword evidence="4" id="KW-0406">Ion transport</keyword>
<evidence type="ECO:0000256" key="3">
    <source>
        <dbReference type="ARBA" id="ARBA00023136"/>
    </source>
</evidence>
<name>A0A9N9V0D9_9HYPO</name>
<dbReference type="Pfam" id="PF04145">
    <property type="entry name" value="Ctr"/>
    <property type="match status" value="2"/>
</dbReference>
<feature type="transmembrane region" description="Helical" evidence="4">
    <location>
        <begin position="125"/>
        <end position="151"/>
    </location>
</feature>
<dbReference type="OrthoDB" id="161814at2759"/>
<dbReference type="GO" id="GO:0016020">
    <property type="term" value="C:membrane"/>
    <property type="evidence" value="ECO:0007669"/>
    <property type="project" value="UniProtKB-SubCell"/>
</dbReference>
<reference evidence="5" key="1">
    <citation type="submission" date="2021-10" db="EMBL/GenBank/DDBJ databases">
        <authorList>
            <person name="Piombo E."/>
        </authorList>
    </citation>
    <scope>NUCLEOTIDE SEQUENCE</scope>
</reference>
<keyword evidence="2 4" id="KW-1133">Transmembrane helix</keyword>
<keyword evidence="4" id="KW-0813">Transport</keyword>
<dbReference type="Proteomes" id="UP000696573">
    <property type="component" value="Unassembled WGS sequence"/>
</dbReference>
<comment type="caution">
    <text evidence="5">The sequence shown here is derived from an EMBL/GenBank/DDBJ whole genome shotgun (WGS) entry which is preliminary data.</text>
</comment>
<feature type="transmembrane region" description="Helical" evidence="4">
    <location>
        <begin position="55"/>
        <end position="74"/>
    </location>
</feature>